<dbReference type="Gene3D" id="1.20.5.170">
    <property type="match status" value="1"/>
</dbReference>
<organism evidence="2 3">
    <name type="scientific">Clostridium chromiireducens</name>
    <dbReference type="NCBI Taxonomy" id="225345"/>
    <lineage>
        <taxon>Bacteria</taxon>
        <taxon>Bacillati</taxon>
        <taxon>Bacillota</taxon>
        <taxon>Clostridia</taxon>
        <taxon>Eubacteriales</taxon>
        <taxon>Clostridiaceae</taxon>
        <taxon>Clostridium</taxon>
    </lineage>
</organism>
<dbReference type="AlphaFoldDB" id="A0A964RT75"/>
<comment type="caution">
    <text evidence="2">The sequence shown here is derived from an EMBL/GenBank/DDBJ whole genome shotgun (WGS) entry which is preliminary data.</text>
</comment>
<reference evidence="2" key="1">
    <citation type="submission" date="2019-12" db="EMBL/GenBank/DDBJ databases">
        <title>Microbes associate with the intestines of laboratory mice.</title>
        <authorList>
            <person name="Navarre W."/>
            <person name="Wong E."/>
        </authorList>
    </citation>
    <scope>NUCLEOTIDE SEQUENCE</scope>
    <source>
        <strain evidence="2">NM79_F5</strain>
    </source>
</reference>
<keyword evidence="1" id="KW-0175">Coiled coil</keyword>
<evidence type="ECO:0000313" key="2">
    <source>
        <dbReference type="EMBL" id="MVX67250.1"/>
    </source>
</evidence>
<evidence type="ECO:0000313" key="3">
    <source>
        <dbReference type="Proteomes" id="UP000656077"/>
    </source>
</evidence>
<feature type="coiled-coil region" evidence="1">
    <location>
        <begin position="208"/>
        <end position="262"/>
    </location>
</feature>
<accession>A0A964RT75</accession>
<dbReference type="SUPFAM" id="SSF88659">
    <property type="entry name" value="Sigma3 and sigma4 domains of RNA polymerase sigma factors"/>
    <property type="match status" value="1"/>
</dbReference>
<dbReference type="Proteomes" id="UP000656077">
    <property type="component" value="Unassembled WGS sequence"/>
</dbReference>
<name>A0A964RT75_9CLOT</name>
<dbReference type="EMBL" id="WSRQ01000108">
    <property type="protein sequence ID" value="MVX67250.1"/>
    <property type="molecule type" value="Genomic_DNA"/>
</dbReference>
<proteinExistence type="predicted"/>
<gene>
    <name evidence="2" type="ORF">GKZ28_26775</name>
</gene>
<sequence>MGLTKIQKDYIKTVIYQDIGSQSTILKDDIISFAKELGLKLQKNCTKESALNLILSTGNEDKLYEKFADSINVPFYDVAKLNNLTCKQVSDLDQLGIINALTYTGYKDSTLYPLSVLGFKEGELAEIWNNKHKTDFYRTRIEINNIDNMPNIINELSKMFEIENLSKPYPHKDNKDACYIYLCIRSLNSSITNDAYRTPENAKLNLENLALKGALHELNSKIAELEADADKIKFLEKKIANLEQNEKNYKNKIEELEEKLKTSGGGRPSKFTDQEKETMKMYRLQGMSIRKIAEIFNCSTGLVHKIINQ</sequence>
<protein>
    <submittedName>
        <fullName evidence="2">Uncharacterized protein</fullName>
    </submittedName>
</protein>
<dbReference type="RefSeq" id="WP_160361672.1">
    <property type="nucleotide sequence ID" value="NZ_WSRQ01000108.1"/>
</dbReference>
<evidence type="ECO:0000256" key="1">
    <source>
        <dbReference type="SAM" id="Coils"/>
    </source>
</evidence>
<dbReference type="InterPro" id="IPR013324">
    <property type="entry name" value="RNA_pol_sigma_r3/r4-like"/>
</dbReference>